<proteinExistence type="predicted"/>
<protein>
    <submittedName>
        <fullName evidence="1">Uncharacterized protein</fullName>
    </submittedName>
</protein>
<reference evidence="1 2" key="2">
    <citation type="journal article" date="2022" name="Mar. Drugs">
        <title>Bioassay-Guided Fractionation Leads to the Detection of Cholic Acid Generated by the Rare Thalassomonas sp.</title>
        <authorList>
            <person name="Pheiffer F."/>
            <person name="Schneider Y.K."/>
            <person name="Hansen E.H."/>
            <person name="Andersen J.H."/>
            <person name="Isaksson J."/>
            <person name="Busche T."/>
            <person name="R C."/>
            <person name="Kalinowski J."/>
            <person name="Zyl L.V."/>
            <person name="Trindade M."/>
        </authorList>
    </citation>
    <scope>NUCLEOTIDE SEQUENCE [LARGE SCALE GENOMIC DNA]</scope>
    <source>
        <strain evidence="1 2">A5K-106</strain>
    </source>
</reference>
<keyword evidence="2" id="KW-1185">Reference proteome</keyword>
<dbReference type="Proteomes" id="UP000032568">
    <property type="component" value="Chromosome pTact"/>
</dbReference>
<dbReference type="EMBL" id="CP059736">
    <property type="protein sequence ID" value="WDE02182.1"/>
    <property type="molecule type" value="Genomic_DNA"/>
</dbReference>
<organism evidence="1 2">
    <name type="scientific">Thalassomonas actiniarum</name>
    <dbReference type="NCBI Taxonomy" id="485447"/>
    <lineage>
        <taxon>Bacteria</taxon>
        <taxon>Pseudomonadati</taxon>
        <taxon>Pseudomonadota</taxon>
        <taxon>Gammaproteobacteria</taxon>
        <taxon>Alteromonadales</taxon>
        <taxon>Colwelliaceae</taxon>
        <taxon>Thalassomonas</taxon>
    </lineage>
</organism>
<accession>A0AAE9YX60</accession>
<gene>
    <name evidence="1" type="ORF">SG35_030975</name>
</gene>
<name>A0AAE9YX60_9GAMM</name>
<evidence type="ECO:0000313" key="2">
    <source>
        <dbReference type="Proteomes" id="UP000032568"/>
    </source>
</evidence>
<evidence type="ECO:0000313" key="1">
    <source>
        <dbReference type="EMBL" id="WDE02182.1"/>
    </source>
</evidence>
<sequence>MTLNDLLNEKIYVQIQYIDTDKSTILHENKFNGRVLKVDPQGGITIQPEEDNSTVTVIPPSTEACWRDENNMLHVNWLVYRLQEVRTEGEHEWWDWQPKRL</sequence>
<dbReference type="KEGG" id="tact:SG35_030975"/>
<dbReference type="RefSeq" id="WP_044831035.1">
    <property type="nucleotide sequence ID" value="NZ_CP059736.1"/>
</dbReference>
<reference evidence="1 2" key="1">
    <citation type="journal article" date="2015" name="Genome Announc.">
        <title>Draft Genome Sequences of Marine Isolates of Thalassomonas viridans and Thalassomonas actiniarum.</title>
        <authorList>
            <person name="Olonade I."/>
            <person name="van Zyl L.J."/>
            <person name="Trindade M."/>
        </authorList>
    </citation>
    <scope>NUCLEOTIDE SEQUENCE [LARGE SCALE GENOMIC DNA]</scope>
    <source>
        <strain evidence="1 2">A5K-106</strain>
    </source>
</reference>
<dbReference type="AlphaFoldDB" id="A0AAE9YX60"/>